<dbReference type="PROSITE" id="PS50902">
    <property type="entry name" value="FLAVODOXIN_LIKE"/>
    <property type="match status" value="1"/>
</dbReference>
<dbReference type="Proteomes" id="UP001418796">
    <property type="component" value="Unassembled WGS sequence"/>
</dbReference>
<keyword evidence="5" id="KW-0285">Flavoprotein</keyword>
<keyword evidence="4" id="KW-0028">Amino-acid biosynthesis</keyword>
<dbReference type="InterPro" id="IPR023173">
    <property type="entry name" value="NADPH_Cyt_P450_Rdtase_alpha"/>
</dbReference>
<organism evidence="14 15">
    <name type="scientific">Alkalicoccobacillus gibsonii</name>
    <dbReference type="NCBI Taxonomy" id="79881"/>
    <lineage>
        <taxon>Bacteria</taxon>
        <taxon>Bacillati</taxon>
        <taxon>Bacillota</taxon>
        <taxon>Bacilli</taxon>
        <taxon>Bacillales</taxon>
        <taxon>Bacillaceae</taxon>
        <taxon>Alkalicoccobacillus</taxon>
    </lineage>
</organism>
<dbReference type="NCBIfam" id="TIGR01931">
    <property type="entry name" value="cysJ"/>
    <property type="match status" value="1"/>
</dbReference>
<evidence type="ECO:0000256" key="8">
    <source>
        <dbReference type="ARBA" id="ARBA00022857"/>
    </source>
</evidence>
<evidence type="ECO:0000256" key="6">
    <source>
        <dbReference type="ARBA" id="ARBA00022643"/>
    </source>
</evidence>
<dbReference type="PANTHER" id="PTHR19384:SF128">
    <property type="entry name" value="NADPH OXIDOREDUCTASE A"/>
    <property type="match status" value="1"/>
</dbReference>
<dbReference type="InterPro" id="IPR017927">
    <property type="entry name" value="FAD-bd_FR_type"/>
</dbReference>
<dbReference type="Pfam" id="PF00258">
    <property type="entry name" value="Flavodoxin_1"/>
    <property type="match status" value="1"/>
</dbReference>
<dbReference type="Gene3D" id="2.40.30.10">
    <property type="entry name" value="Translation factors"/>
    <property type="match status" value="1"/>
</dbReference>
<evidence type="ECO:0000313" key="15">
    <source>
        <dbReference type="Proteomes" id="UP001418796"/>
    </source>
</evidence>
<evidence type="ECO:0000256" key="4">
    <source>
        <dbReference type="ARBA" id="ARBA00022605"/>
    </source>
</evidence>
<gene>
    <name evidence="14" type="ORF">MKY91_04985</name>
</gene>
<dbReference type="Gene3D" id="3.40.50.360">
    <property type="match status" value="1"/>
</dbReference>
<evidence type="ECO:0000256" key="3">
    <source>
        <dbReference type="ARBA" id="ARBA00022448"/>
    </source>
</evidence>
<keyword evidence="6" id="KW-0288">FMN</keyword>
<keyword evidence="11" id="KW-0198">Cysteine biosynthesis</keyword>
<dbReference type="CDD" id="cd06199">
    <property type="entry name" value="SiR"/>
    <property type="match status" value="1"/>
</dbReference>
<protein>
    <submittedName>
        <fullName evidence="14">Assimilatory sulfite reductase (NADPH) flavoprotein subunit</fullName>
        <ecNumber evidence="14">1.8.1.2</ecNumber>
    </submittedName>
</protein>
<feature type="domain" description="FAD-binding FR-type" evidence="13">
    <location>
        <begin position="238"/>
        <end position="457"/>
    </location>
</feature>
<sequence length="608" mass="68321">MQLHIQNSPFSQEQVDLLNQLIPTLTTEQKIWISGFLAASQATASTIEPLTQQPTQQTDVAPVSKEITILYGSQTGNGQSLSEEFGLKLESKGFKVAVSSMSEYKPKELKNLSNLLIVASTHGEGDPPDNALSFIEFLNGRKAPRLENLHYSVLALGDTSYEFFCKTGKDIDQRLEELGGKRLYPRVDCDVDFTDDAEEWFEGVFRGISDVTEANSSGDVAVADTQTQSAEQTAYSRTNPFHAEVLENLNLNGRGSNKETRHIELSLEGSGLTYEPGDSLGIFPLNDVSIVDELLRVTGYNPELSIQINKQGDLLSLREALISHYEITVLSKPLLEKFVPFVTNEELKSLLDPEHADELRTYLSGRDLIDLVNDYGPIQADEIEFTSILRKIPPRLYSIASSYEASPDEVHLTIGALRYESHGRDRAGVCSVQCAERLEPGDTVPVFIQRNQNFKLPEGEQTPVIMVGPGTGVAPFRSFIQDREERDVSGESWLFFGEQHFMTDFLYQTEWLKWLEDGVLTKLDVAFSRDQEQKIYVQHKMLEHKEELFRWLEAGAVVYVCGDETHMAHDVHATLLSILQTEGGLTSDQAESYLADMQQQKRYQRDVY</sequence>
<name>A0ABU9VF56_9BACI</name>
<comment type="cofactor">
    <cofactor evidence="1">
        <name>FMN</name>
        <dbReference type="ChEBI" id="CHEBI:58210"/>
    </cofactor>
</comment>
<keyword evidence="9" id="KW-0249">Electron transport</keyword>
<dbReference type="InterPro" id="IPR029039">
    <property type="entry name" value="Flavoprotein-like_sf"/>
</dbReference>
<keyword evidence="15" id="KW-1185">Reference proteome</keyword>
<dbReference type="InterPro" id="IPR001433">
    <property type="entry name" value="OxRdtase_FAD/NAD-bd"/>
</dbReference>
<dbReference type="InterPro" id="IPR001709">
    <property type="entry name" value="Flavoprot_Pyr_Nucl_cyt_Rdtase"/>
</dbReference>
<keyword evidence="10 14" id="KW-0560">Oxidoreductase</keyword>
<feature type="domain" description="Flavodoxin-like" evidence="12">
    <location>
        <begin position="67"/>
        <end position="205"/>
    </location>
</feature>
<dbReference type="EC" id="1.8.1.2" evidence="14"/>
<dbReference type="SUPFAM" id="SSF63380">
    <property type="entry name" value="Riboflavin synthase domain-like"/>
    <property type="match status" value="1"/>
</dbReference>
<dbReference type="PRINTS" id="PR00371">
    <property type="entry name" value="FPNCR"/>
</dbReference>
<reference evidence="14 15" key="1">
    <citation type="submission" date="2024-03" db="EMBL/GenBank/DDBJ databases">
        <title>Bacilli Hybrid Assemblies.</title>
        <authorList>
            <person name="Kovac J."/>
        </authorList>
    </citation>
    <scope>NUCLEOTIDE SEQUENCE [LARGE SCALE GENOMIC DNA]</scope>
    <source>
        <strain evidence="14 15">FSL R7-0666</strain>
    </source>
</reference>
<dbReference type="SUPFAM" id="SSF52343">
    <property type="entry name" value="Ferredoxin reductase-like, C-terminal NADP-linked domain"/>
    <property type="match status" value="1"/>
</dbReference>
<dbReference type="PRINTS" id="PR00369">
    <property type="entry name" value="FLAVODOXIN"/>
</dbReference>
<evidence type="ECO:0000259" key="12">
    <source>
        <dbReference type="PROSITE" id="PS50902"/>
    </source>
</evidence>
<dbReference type="SUPFAM" id="SSF52218">
    <property type="entry name" value="Flavoproteins"/>
    <property type="match status" value="1"/>
</dbReference>
<dbReference type="InterPro" id="IPR017938">
    <property type="entry name" value="Riboflavin_synthase-like_b-brl"/>
</dbReference>
<dbReference type="GO" id="GO:0004783">
    <property type="term" value="F:sulfite reductase (NADPH) activity"/>
    <property type="evidence" value="ECO:0007669"/>
    <property type="project" value="UniProtKB-EC"/>
</dbReference>
<dbReference type="Pfam" id="PF00667">
    <property type="entry name" value="FAD_binding_1"/>
    <property type="match status" value="1"/>
</dbReference>
<accession>A0ABU9VF56</accession>
<dbReference type="Gene3D" id="3.40.50.80">
    <property type="entry name" value="Nucleotide-binding domain of ferredoxin-NADP reductase (FNR) module"/>
    <property type="match status" value="1"/>
</dbReference>
<evidence type="ECO:0000256" key="1">
    <source>
        <dbReference type="ARBA" id="ARBA00001917"/>
    </source>
</evidence>
<dbReference type="InterPro" id="IPR008254">
    <property type="entry name" value="Flavodoxin/NO_synth"/>
</dbReference>
<comment type="caution">
    <text evidence="14">The sequence shown here is derived from an EMBL/GenBank/DDBJ whole genome shotgun (WGS) entry which is preliminary data.</text>
</comment>
<dbReference type="EMBL" id="JBCITK010000001">
    <property type="protein sequence ID" value="MEN0642520.1"/>
    <property type="molecule type" value="Genomic_DNA"/>
</dbReference>
<evidence type="ECO:0000256" key="11">
    <source>
        <dbReference type="ARBA" id="ARBA00023192"/>
    </source>
</evidence>
<evidence type="ECO:0000259" key="13">
    <source>
        <dbReference type="PROSITE" id="PS51384"/>
    </source>
</evidence>
<keyword evidence="3" id="KW-0813">Transport</keyword>
<evidence type="ECO:0000256" key="5">
    <source>
        <dbReference type="ARBA" id="ARBA00022630"/>
    </source>
</evidence>
<dbReference type="Gene3D" id="1.20.990.10">
    <property type="entry name" value="NADPH-cytochrome p450 Reductase, Chain A, domain 3"/>
    <property type="match status" value="1"/>
</dbReference>
<dbReference type="InterPro" id="IPR010199">
    <property type="entry name" value="CysJ"/>
</dbReference>
<dbReference type="Pfam" id="PF00175">
    <property type="entry name" value="NAD_binding_1"/>
    <property type="match status" value="1"/>
</dbReference>
<evidence type="ECO:0000256" key="7">
    <source>
        <dbReference type="ARBA" id="ARBA00022827"/>
    </source>
</evidence>
<keyword evidence="7" id="KW-0274">FAD</keyword>
<evidence type="ECO:0000256" key="10">
    <source>
        <dbReference type="ARBA" id="ARBA00023002"/>
    </source>
</evidence>
<dbReference type="PANTHER" id="PTHR19384">
    <property type="entry name" value="NITRIC OXIDE SYNTHASE-RELATED"/>
    <property type="match status" value="1"/>
</dbReference>
<keyword evidence="8" id="KW-0521">NADP</keyword>
<dbReference type="InterPro" id="IPR001094">
    <property type="entry name" value="Flavdoxin-like"/>
</dbReference>
<dbReference type="InterPro" id="IPR039261">
    <property type="entry name" value="FNR_nucleotide-bd"/>
</dbReference>
<evidence type="ECO:0000313" key="14">
    <source>
        <dbReference type="EMBL" id="MEN0642520.1"/>
    </source>
</evidence>
<dbReference type="PIRSF" id="PIRSF000207">
    <property type="entry name" value="SiR-FP_CysJ"/>
    <property type="match status" value="1"/>
</dbReference>
<evidence type="ECO:0000256" key="2">
    <source>
        <dbReference type="ARBA" id="ARBA00001974"/>
    </source>
</evidence>
<proteinExistence type="predicted"/>
<comment type="cofactor">
    <cofactor evidence="2">
        <name>FAD</name>
        <dbReference type="ChEBI" id="CHEBI:57692"/>
    </cofactor>
</comment>
<evidence type="ECO:0000256" key="9">
    <source>
        <dbReference type="ARBA" id="ARBA00022982"/>
    </source>
</evidence>
<dbReference type="RefSeq" id="WP_343129636.1">
    <property type="nucleotide sequence ID" value="NZ_JBCITK010000001.1"/>
</dbReference>
<dbReference type="PROSITE" id="PS51384">
    <property type="entry name" value="FAD_FR"/>
    <property type="match status" value="1"/>
</dbReference>
<dbReference type="InterPro" id="IPR003097">
    <property type="entry name" value="CysJ-like_FAD-binding"/>
</dbReference>